<proteinExistence type="predicted"/>
<dbReference type="EMBL" id="CZBE01000018">
    <property type="protein sequence ID" value="CUP95471.1"/>
    <property type="molecule type" value="Genomic_DNA"/>
</dbReference>
<accession>A0A174SGJ0</accession>
<dbReference type="RefSeq" id="WP_006876633.1">
    <property type="nucleotide sequence ID" value="NZ_NFKQ01000013.1"/>
</dbReference>
<gene>
    <name evidence="1" type="ORF">ERS852551_02538</name>
</gene>
<name>A0A174SGJ0_9FIRM</name>
<organism evidence="1 2">
    <name type="scientific">Anaerotruncus colihominis</name>
    <dbReference type="NCBI Taxonomy" id="169435"/>
    <lineage>
        <taxon>Bacteria</taxon>
        <taxon>Bacillati</taxon>
        <taxon>Bacillota</taxon>
        <taxon>Clostridia</taxon>
        <taxon>Eubacteriales</taxon>
        <taxon>Oscillospiraceae</taxon>
        <taxon>Anaerotruncus</taxon>
    </lineage>
</organism>
<evidence type="ECO:0000313" key="2">
    <source>
        <dbReference type="Proteomes" id="UP000095765"/>
    </source>
</evidence>
<reference evidence="1 2" key="1">
    <citation type="submission" date="2015-09" db="EMBL/GenBank/DDBJ databases">
        <authorList>
            <consortium name="Pathogen Informatics"/>
        </authorList>
    </citation>
    <scope>NUCLEOTIDE SEQUENCE [LARGE SCALE GENOMIC DNA]</scope>
    <source>
        <strain evidence="1 2">2789STDY5834939</strain>
    </source>
</reference>
<dbReference type="AlphaFoldDB" id="A0A174SGJ0"/>
<evidence type="ECO:0000313" key="1">
    <source>
        <dbReference type="EMBL" id="CUP95471.1"/>
    </source>
</evidence>
<sequence length="68" mass="7696">MMTDILQELYSEHPKTPEQLALQAAEQAFFKAFGYMPRYSPGSSFVTGDIVRQLNEAVKTKKPGRFAQ</sequence>
<dbReference type="Proteomes" id="UP000095765">
    <property type="component" value="Unassembled WGS sequence"/>
</dbReference>
<protein>
    <submittedName>
        <fullName evidence="1">Uncharacterized protein</fullName>
    </submittedName>
</protein>